<protein>
    <submittedName>
        <fullName evidence="1">Uncharacterized protein</fullName>
    </submittedName>
</protein>
<dbReference type="InterPro" id="IPR008949">
    <property type="entry name" value="Isoprenoid_synthase_dom_sf"/>
</dbReference>
<evidence type="ECO:0000313" key="1">
    <source>
        <dbReference type="EMBL" id="KFH40651.1"/>
    </source>
</evidence>
<dbReference type="Proteomes" id="UP000029964">
    <property type="component" value="Unassembled WGS sequence"/>
</dbReference>
<dbReference type="HOGENOM" id="CLU_042538_0_0_1"/>
<keyword evidence="2" id="KW-1185">Reference proteome</keyword>
<organism evidence="1 2">
    <name type="scientific">Hapsidospora chrysogenum (strain ATCC 11550 / CBS 779.69 / DSM 880 / IAM 14645 / JCM 23072 / IMI 49137)</name>
    <name type="common">Acremonium chrysogenum</name>
    <dbReference type="NCBI Taxonomy" id="857340"/>
    <lineage>
        <taxon>Eukaryota</taxon>
        <taxon>Fungi</taxon>
        <taxon>Dikarya</taxon>
        <taxon>Ascomycota</taxon>
        <taxon>Pezizomycotina</taxon>
        <taxon>Sordariomycetes</taxon>
        <taxon>Hypocreomycetidae</taxon>
        <taxon>Hypocreales</taxon>
        <taxon>Bionectriaceae</taxon>
        <taxon>Hapsidospora</taxon>
    </lineage>
</organism>
<dbReference type="Pfam" id="PF19086">
    <property type="entry name" value="Terpene_syn_C_2"/>
    <property type="match status" value="1"/>
</dbReference>
<name>A0A086SU69_HAPC1</name>
<sequence>MSVSMTVSSLESSVGLKVTRDGLLASLKGTNVVLPNLQSMMKHYPTAVHPEAETLHEDVQKSLDDLFSSRENARRLQIDSQEFSSMIHNISSSSKFRQETLRYIEASLSGGDHADLSHISTNPLITGFGPIGMAISNNTNERQQKAFLQGLRKYVKMTMEEQMSQIEGRLLSPSDYLRRRMYTGAVLPTLAIHETNDILSIKKEVEQGQIDSLIPLLVPETGSVQSAVDRASDILRASIRRFDLAEKIILGQYSKNPKLQADLRLYIDSCKYACTANLNWSLASSRYKLGRTSMEGGVSITL</sequence>
<dbReference type="STRING" id="857340.A0A086SU69"/>
<reference evidence="2" key="1">
    <citation type="journal article" date="2014" name="Genome Announc.">
        <title>Genome sequence and annotation of Acremonium chrysogenum, producer of the beta-lactam antibiotic cephalosporin C.</title>
        <authorList>
            <person name="Terfehr D."/>
            <person name="Dahlmann T.A."/>
            <person name="Specht T."/>
            <person name="Zadra I."/>
            <person name="Kuernsteiner H."/>
            <person name="Kueck U."/>
        </authorList>
    </citation>
    <scope>NUCLEOTIDE SEQUENCE [LARGE SCALE GENOMIC DNA]</scope>
    <source>
        <strain evidence="2">ATCC 11550 / CBS 779.69 / DSM 880 / IAM 14645 / JCM 23072 / IMI 49137</strain>
    </source>
</reference>
<accession>A0A086SU69</accession>
<dbReference type="OrthoDB" id="2861623at2759"/>
<dbReference type="Gene3D" id="1.10.600.10">
    <property type="entry name" value="Farnesyl Diphosphate Synthase"/>
    <property type="match status" value="2"/>
</dbReference>
<evidence type="ECO:0000313" key="2">
    <source>
        <dbReference type="Proteomes" id="UP000029964"/>
    </source>
</evidence>
<dbReference type="EMBL" id="JPKY01000179">
    <property type="protein sequence ID" value="KFH40651.1"/>
    <property type="molecule type" value="Genomic_DNA"/>
</dbReference>
<proteinExistence type="predicted"/>
<dbReference type="SUPFAM" id="SSF48576">
    <property type="entry name" value="Terpenoid synthases"/>
    <property type="match status" value="1"/>
</dbReference>
<comment type="caution">
    <text evidence="1">The sequence shown here is derived from an EMBL/GenBank/DDBJ whole genome shotgun (WGS) entry which is preliminary data.</text>
</comment>
<gene>
    <name evidence="1" type="ORF">ACRE_086550</name>
</gene>
<dbReference type="AlphaFoldDB" id="A0A086SU69"/>